<dbReference type="GO" id="GO:0000820">
    <property type="term" value="P:regulation of glutamine family amino acid metabolic process"/>
    <property type="evidence" value="ECO:0007669"/>
    <property type="project" value="UniProtKB-UniRule"/>
</dbReference>
<keyword evidence="3 7" id="KW-0547">Nucleotide-binding</keyword>
<keyword evidence="5 7" id="KW-0460">Magnesium</keyword>
<dbReference type="Proteomes" id="UP000007472">
    <property type="component" value="Chromosome"/>
</dbReference>
<dbReference type="GO" id="GO:0005829">
    <property type="term" value="C:cytosol"/>
    <property type="evidence" value="ECO:0007669"/>
    <property type="project" value="TreeGrafter"/>
</dbReference>
<comment type="catalytic activity">
    <reaction evidence="7">
        <text>[glutamine synthetase]-O(4)-(5'-adenylyl)-L-tyrosine + phosphate = [glutamine synthetase]-L-tyrosine + ADP</text>
        <dbReference type="Rhea" id="RHEA:43716"/>
        <dbReference type="Rhea" id="RHEA-COMP:10660"/>
        <dbReference type="Rhea" id="RHEA-COMP:10661"/>
        <dbReference type="ChEBI" id="CHEBI:43474"/>
        <dbReference type="ChEBI" id="CHEBI:46858"/>
        <dbReference type="ChEBI" id="CHEBI:83624"/>
        <dbReference type="ChEBI" id="CHEBI:456216"/>
        <dbReference type="EC" id="2.7.7.89"/>
    </reaction>
</comment>
<dbReference type="GO" id="GO:0047388">
    <property type="term" value="F:[glutamine synthetase]-adenylyl-L-tyrosine phosphorylase activity"/>
    <property type="evidence" value="ECO:0007669"/>
    <property type="project" value="UniProtKB-EC"/>
</dbReference>
<evidence type="ECO:0000313" key="11">
    <source>
        <dbReference type="Proteomes" id="UP000007472"/>
    </source>
</evidence>
<dbReference type="GO" id="GO:0016874">
    <property type="term" value="F:ligase activity"/>
    <property type="evidence" value="ECO:0007669"/>
    <property type="project" value="UniProtKB-KW"/>
</dbReference>
<dbReference type="Pfam" id="PF08335">
    <property type="entry name" value="GlnD_UR_UTase"/>
    <property type="match status" value="1"/>
</dbReference>
<comment type="cofactor">
    <cofactor evidence="7">
        <name>Mg(2+)</name>
        <dbReference type="ChEBI" id="CHEBI:18420"/>
    </cofactor>
</comment>
<dbReference type="Pfam" id="PF03710">
    <property type="entry name" value="GlnE"/>
    <property type="match status" value="2"/>
</dbReference>
<evidence type="ECO:0000256" key="5">
    <source>
        <dbReference type="ARBA" id="ARBA00022842"/>
    </source>
</evidence>
<evidence type="ECO:0000313" key="10">
    <source>
        <dbReference type="EMBL" id="ADU91067.1"/>
    </source>
</evidence>
<dbReference type="KEGG" id="teq:TEQUI_0111"/>
<dbReference type="Gene3D" id="1.20.120.1510">
    <property type="match status" value="1"/>
</dbReference>
<keyword evidence="6 7" id="KW-0511">Multifunctional enzyme</keyword>
<dbReference type="InterPro" id="IPR043519">
    <property type="entry name" value="NT_sf"/>
</dbReference>
<keyword evidence="10" id="KW-0436">Ligase</keyword>
<dbReference type="GO" id="GO:0005524">
    <property type="term" value="F:ATP binding"/>
    <property type="evidence" value="ECO:0007669"/>
    <property type="project" value="UniProtKB-UniRule"/>
</dbReference>
<feature type="region of interest" description="Adenylyl transferase" evidence="7">
    <location>
        <begin position="427"/>
        <end position="906"/>
    </location>
</feature>
<comment type="function">
    <text evidence="7">Involved in the regulation of glutamine synthetase GlnA, a key enzyme in the process to assimilate ammonia. When cellular nitrogen levels are high, the C-terminal adenylyl transferase (AT) inactivates GlnA by covalent transfer of an adenylyl group from ATP to specific tyrosine residue of GlnA, thus reducing its activity. Conversely, when nitrogen levels are low, the N-terminal adenylyl removase (AR) activates GlnA by removing the adenylyl group by phosphorolysis, increasing its activity. The regulatory region of GlnE binds the signal transduction protein PII (GlnB) which indicates the nitrogen status of the cell.</text>
</comment>
<dbReference type="GO" id="GO:0000287">
    <property type="term" value="F:magnesium ion binding"/>
    <property type="evidence" value="ECO:0007669"/>
    <property type="project" value="UniProtKB-UniRule"/>
</dbReference>
<dbReference type="EMBL" id="CP002456">
    <property type="protein sequence ID" value="ADU91067.1"/>
    <property type="molecule type" value="Genomic_DNA"/>
</dbReference>
<dbReference type="EC" id="2.7.7.42" evidence="7"/>
<evidence type="ECO:0000256" key="3">
    <source>
        <dbReference type="ARBA" id="ARBA00022741"/>
    </source>
</evidence>
<gene>
    <name evidence="7" type="primary">glnE</name>
    <name evidence="10" type="ordered locus">TEQUI_0111</name>
</gene>
<feature type="region of interest" description="Adenylyl removase" evidence="7">
    <location>
        <begin position="1"/>
        <end position="427"/>
    </location>
</feature>
<dbReference type="Gene3D" id="3.30.460.10">
    <property type="entry name" value="Beta Polymerase, domain 2"/>
    <property type="match status" value="2"/>
</dbReference>
<dbReference type="CDD" id="cd05401">
    <property type="entry name" value="NT_GlnE_GlnD_like"/>
    <property type="match status" value="2"/>
</dbReference>
<organism evidence="10 11">
    <name type="scientific">Taylorella equigenitalis (strain MCE9)</name>
    <dbReference type="NCBI Taxonomy" id="937774"/>
    <lineage>
        <taxon>Bacteria</taxon>
        <taxon>Pseudomonadati</taxon>
        <taxon>Pseudomonadota</taxon>
        <taxon>Betaproteobacteria</taxon>
        <taxon>Burkholderiales</taxon>
        <taxon>Alcaligenaceae</taxon>
        <taxon>Taylorella</taxon>
    </lineage>
</organism>
<dbReference type="InterPro" id="IPR013546">
    <property type="entry name" value="PII_UdlTrfase/GS_AdlTrfase"/>
</dbReference>
<comment type="similarity">
    <text evidence="7">Belongs to the GlnE family.</text>
</comment>
<dbReference type="PANTHER" id="PTHR30621:SF0">
    <property type="entry name" value="BIFUNCTIONAL GLUTAMINE SYNTHETASE ADENYLYLTRANSFERASE_ADENYLYL-REMOVING ENZYME"/>
    <property type="match status" value="1"/>
</dbReference>
<keyword evidence="2 7" id="KW-0548">Nucleotidyltransferase</keyword>
<proteinExistence type="inferred from homology"/>
<comment type="catalytic activity">
    <reaction evidence="7">
        <text>[glutamine synthetase]-L-tyrosine + ATP = [glutamine synthetase]-O(4)-(5'-adenylyl)-L-tyrosine + diphosphate</text>
        <dbReference type="Rhea" id="RHEA:18589"/>
        <dbReference type="Rhea" id="RHEA-COMP:10660"/>
        <dbReference type="Rhea" id="RHEA-COMP:10661"/>
        <dbReference type="ChEBI" id="CHEBI:30616"/>
        <dbReference type="ChEBI" id="CHEBI:33019"/>
        <dbReference type="ChEBI" id="CHEBI:46858"/>
        <dbReference type="ChEBI" id="CHEBI:83624"/>
        <dbReference type="EC" id="2.7.7.42"/>
    </reaction>
</comment>
<dbReference type="HAMAP" id="MF_00802">
    <property type="entry name" value="GlnE"/>
    <property type="match status" value="1"/>
</dbReference>
<dbReference type="InterPro" id="IPR023057">
    <property type="entry name" value="GlnE"/>
</dbReference>
<evidence type="ECO:0000256" key="7">
    <source>
        <dbReference type="HAMAP-Rule" id="MF_00802"/>
    </source>
</evidence>
<evidence type="ECO:0000256" key="6">
    <source>
        <dbReference type="ARBA" id="ARBA00023268"/>
    </source>
</evidence>
<dbReference type="AlphaFoldDB" id="A0A654KF71"/>
<evidence type="ECO:0000256" key="2">
    <source>
        <dbReference type="ARBA" id="ARBA00022695"/>
    </source>
</evidence>
<dbReference type="SUPFAM" id="SSF81301">
    <property type="entry name" value="Nucleotidyltransferase"/>
    <property type="match status" value="2"/>
</dbReference>
<sequence>MDIISNAANWSNYLKTKLSSSPKVLEQLNKDLDQEYGRSLIKSVFADVGLYLDSIESCDLEIDSVKSSLRLARRRILLVTIVKDIAKEIKTSQVVQTMSLLADFSIKTAYHTVNKKLSKIYGTPKDPEKKQPLLPIIIGMGKLGGFELNVSSDIDLVVLYSCQGETEGKHKSISFHEYFHKLTQRMMHLLSDIDADGFVFRTDLRLRPDGDGSPLAWSLNAFEHYIVTQGREWERYAYLKARAISITDIAIPNNNDYEYFEDLRTSFVYRKYFDFDTLNSLRDLREQIKDDWDRKVAAKSNNGFNIKLGDGGIREIEFIAQLIQLMKGGRLPSLQERGTVAALKAISAAGLMELEDATKLVEIYYFHRRVEHFLQYKDDMQTHEIPDSLETRKFLASAMGYEFNEFTETLEDYCKFVSKKFEEVFNLVGLQTEPVKEVITTLEKEESDKFSNLKQAWKILKNKPKIKQLSPTNIKRLDELFLYLADSSLKSNEPVRTFNLLCELIETIAQRSTYITLLIEYPEVIKRVARIMSTSRLAAQVLLTHPILLDSLLDWNALMEPIDFETLRENLNREMAACVDSKGNADVERQMNLIRDAFNIANLQLIAQDLENAFTVEELADNLSLLADILLEMCLRWCWGNLRKPDWPEEPEFAIIGYGKLGGKELGYYSDLDLVFIFDSVHPDASEMYSKLGRRLINWLTAMTSSGRLYEVDMRLRPDGDSGLLTVTMDSFKKYQLEDAWVWEHQALSRARFVAGSVKIGNEFEALRKEILKRNRDGIDIKGEILKMRERISQSHRPSQKGLFNVKYDVGGMIDIEFITQFLVLTNSHKYEKLILNLGNINLLQIASDLSLIPEDLASKCIVAYRTYRKIQHEFRLQEKSNVEVNPSTLSTEIQAVKDLYKYIFQ</sequence>
<feature type="domain" description="Glutamate-ammonia ligase adenylyltransferase repeated" evidence="8">
    <location>
        <begin position="526"/>
        <end position="765"/>
    </location>
</feature>
<evidence type="ECO:0000256" key="4">
    <source>
        <dbReference type="ARBA" id="ARBA00022840"/>
    </source>
</evidence>
<keyword evidence="1 7" id="KW-0808">Transferase</keyword>
<reference evidence="10 11" key="1">
    <citation type="journal article" date="2011" name="J. Bacteriol.">
        <title>Genome sequence of Taylorella equigenitalis MCE9, the causative agent of contagious equine metritis.</title>
        <authorList>
            <person name="Hebert L."/>
            <person name="Moumen B."/>
            <person name="Duquesne F."/>
            <person name="Breuil M.F."/>
            <person name="Laugier C."/>
            <person name="Batto J.M."/>
            <person name="Renault P."/>
            <person name="Petry S."/>
        </authorList>
    </citation>
    <scope>NUCLEOTIDE SEQUENCE [LARGE SCALE GENOMIC DNA]</scope>
    <source>
        <strain evidence="10 11">MCE9</strain>
    </source>
</reference>
<dbReference type="NCBIfam" id="NF008292">
    <property type="entry name" value="PRK11072.1"/>
    <property type="match status" value="1"/>
</dbReference>
<evidence type="ECO:0000259" key="8">
    <source>
        <dbReference type="Pfam" id="PF03710"/>
    </source>
</evidence>
<dbReference type="Gene3D" id="1.20.120.330">
    <property type="entry name" value="Nucleotidyltransferases domain 2"/>
    <property type="match status" value="2"/>
</dbReference>
<protein>
    <recommendedName>
        <fullName evidence="7">Bifunctional glutamine synthetase adenylyltransferase/adenylyl-removing enzyme</fullName>
    </recommendedName>
    <alternativeName>
        <fullName evidence="7">ATP:glutamine synthetase adenylyltransferase</fullName>
    </alternativeName>
    <alternativeName>
        <fullName evidence="7">ATase</fullName>
    </alternativeName>
    <domain>
        <recommendedName>
            <fullName evidence="7">Glutamine synthetase adenylyl-L-tyrosine phosphorylase</fullName>
            <ecNumber evidence="7">2.7.7.89</ecNumber>
        </recommendedName>
        <alternativeName>
            <fullName evidence="7">Adenylyl removase</fullName>
            <shortName evidence="7">AR</shortName>
            <shortName evidence="7">AT-N</shortName>
        </alternativeName>
    </domain>
    <domain>
        <recommendedName>
            <fullName evidence="7">Glutamine synthetase adenylyl transferase</fullName>
            <ecNumber evidence="7">2.7.7.42</ecNumber>
        </recommendedName>
        <alternativeName>
            <fullName evidence="7">Adenylyl transferase</fullName>
            <shortName evidence="7">AT</shortName>
            <shortName evidence="7">AT-C</shortName>
        </alternativeName>
    </domain>
</protein>
<dbReference type="InterPro" id="IPR005190">
    <property type="entry name" value="GlnE_rpt_dom"/>
</dbReference>
<evidence type="ECO:0000256" key="1">
    <source>
        <dbReference type="ARBA" id="ARBA00022679"/>
    </source>
</evidence>
<dbReference type="PANTHER" id="PTHR30621">
    <property type="entry name" value="GLUTAMINE SYNTHETASE ADENYLYLTRANSFERASE"/>
    <property type="match status" value="1"/>
</dbReference>
<keyword evidence="4 7" id="KW-0067">ATP-binding</keyword>
<name>A0A654KF71_TAYEM</name>
<dbReference type="EC" id="2.7.7.89" evidence="7"/>
<feature type="domain" description="Glutamate-ammonia ligase adenylyltransferase repeated" evidence="8">
    <location>
        <begin position="8"/>
        <end position="245"/>
    </location>
</feature>
<dbReference type="SUPFAM" id="SSF81593">
    <property type="entry name" value="Nucleotidyltransferase substrate binding subunit/domain"/>
    <property type="match status" value="2"/>
</dbReference>
<evidence type="ECO:0000259" key="9">
    <source>
        <dbReference type="Pfam" id="PF08335"/>
    </source>
</evidence>
<feature type="domain" description="PII-uridylyltransferase/Glutamine-synthetase adenylyltransferase" evidence="9">
    <location>
        <begin position="283"/>
        <end position="425"/>
    </location>
</feature>
<dbReference type="GO" id="GO:0008882">
    <property type="term" value="F:[glutamate-ammonia-ligase] adenylyltransferase activity"/>
    <property type="evidence" value="ECO:0007669"/>
    <property type="project" value="UniProtKB-UniRule"/>
</dbReference>
<accession>A0A654KF71</accession>